<protein>
    <submittedName>
        <fullName evidence="2">Transmembrane signal receptor</fullName>
    </submittedName>
</protein>
<dbReference type="InterPro" id="IPR013103">
    <property type="entry name" value="RVT_2"/>
</dbReference>
<dbReference type="EMBL" id="BAABME010017005">
    <property type="protein sequence ID" value="GAA0148362.1"/>
    <property type="molecule type" value="Genomic_DNA"/>
</dbReference>
<keyword evidence="2" id="KW-0472">Membrane</keyword>
<dbReference type="AlphaFoldDB" id="A0AAV3PE85"/>
<dbReference type="InterPro" id="IPR043502">
    <property type="entry name" value="DNA/RNA_pol_sf"/>
</dbReference>
<keyword evidence="2" id="KW-0675">Receptor</keyword>
<keyword evidence="3" id="KW-1185">Reference proteome</keyword>
<accession>A0AAV3PE85</accession>
<dbReference type="Pfam" id="PF07727">
    <property type="entry name" value="RVT_2"/>
    <property type="match status" value="1"/>
</dbReference>
<keyword evidence="2" id="KW-0812">Transmembrane</keyword>
<evidence type="ECO:0000259" key="1">
    <source>
        <dbReference type="Pfam" id="PF07727"/>
    </source>
</evidence>
<name>A0AAV3PE85_LITER</name>
<evidence type="ECO:0000313" key="3">
    <source>
        <dbReference type="Proteomes" id="UP001454036"/>
    </source>
</evidence>
<dbReference type="SUPFAM" id="SSF56672">
    <property type="entry name" value="DNA/RNA polymerases"/>
    <property type="match status" value="1"/>
</dbReference>
<organism evidence="2 3">
    <name type="scientific">Lithospermum erythrorhizon</name>
    <name type="common">Purple gromwell</name>
    <name type="synonym">Lithospermum officinale var. erythrorhizon</name>
    <dbReference type="NCBI Taxonomy" id="34254"/>
    <lineage>
        <taxon>Eukaryota</taxon>
        <taxon>Viridiplantae</taxon>
        <taxon>Streptophyta</taxon>
        <taxon>Embryophyta</taxon>
        <taxon>Tracheophyta</taxon>
        <taxon>Spermatophyta</taxon>
        <taxon>Magnoliopsida</taxon>
        <taxon>eudicotyledons</taxon>
        <taxon>Gunneridae</taxon>
        <taxon>Pentapetalae</taxon>
        <taxon>asterids</taxon>
        <taxon>lamiids</taxon>
        <taxon>Boraginales</taxon>
        <taxon>Boraginaceae</taxon>
        <taxon>Boraginoideae</taxon>
        <taxon>Lithospermeae</taxon>
        <taxon>Lithospermum</taxon>
    </lineage>
</organism>
<proteinExistence type="predicted"/>
<evidence type="ECO:0000313" key="2">
    <source>
        <dbReference type="EMBL" id="GAA0148362.1"/>
    </source>
</evidence>
<comment type="caution">
    <text evidence="2">The sequence shown here is derived from an EMBL/GenBank/DDBJ whole genome shotgun (WGS) entry which is preliminary data.</text>
</comment>
<feature type="domain" description="Reverse transcriptase Ty1/copia-type" evidence="1">
    <location>
        <begin position="23"/>
        <end position="139"/>
    </location>
</feature>
<dbReference type="Proteomes" id="UP001454036">
    <property type="component" value="Unassembled WGS sequence"/>
</dbReference>
<sequence length="139" mass="16290">MKERDSDEWLLAMKSEIDSMYHNEVWTLIDLPEGARLIECKWVFKCKLDKDGNVHVYKARLVAKSFKQIQGIDYDETFSLVVKFKFIQIFLAIAGYYDYEIWQMDVNTAFLNGNLEEEVYMTQPPGFTCPKGPKKVCKL</sequence>
<gene>
    <name evidence="2" type="ORF">LIER_36705</name>
</gene>
<reference evidence="2 3" key="1">
    <citation type="submission" date="2024-01" db="EMBL/GenBank/DDBJ databases">
        <title>The complete chloroplast genome sequence of Lithospermum erythrorhizon: insights into the phylogenetic relationship among Boraginaceae species and the maternal lineages of purple gromwells.</title>
        <authorList>
            <person name="Okada T."/>
            <person name="Watanabe K."/>
        </authorList>
    </citation>
    <scope>NUCLEOTIDE SEQUENCE [LARGE SCALE GENOMIC DNA]</scope>
</reference>